<gene>
    <name evidence="19" type="primary">LOC108734135</name>
</gene>
<evidence type="ECO:0000256" key="9">
    <source>
        <dbReference type="ARBA" id="ARBA00022989"/>
    </source>
</evidence>
<keyword evidence="18" id="KW-1185">Reference proteome</keyword>
<feature type="compositionally biased region" description="Polar residues" evidence="14">
    <location>
        <begin position="1466"/>
        <end position="1478"/>
    </location>
</feature>
<dbReference type="InterPro" id="IPR000082">
    <property type="entry name" value="SEA_dom"/>
</dbReference>
<feature type="region of interest" description="Disordered" evidence="14">
    <location>
        <begin position="1065"/>
        <end position="1124"/>
    </location>
</feature>
<evidence type="ECO:0000256" key="13">
    <source>
        <dbReference type="PROSITE-ProRule" id="PRU00196"/>
    </source>
</evidence>
<dbReference type="OrthoDB" id="9990982at2759"/>
<dbReference type="InterPro" id="IPR050685">
    <property type="entry name" value="LDLR"/>
</dbReference>
<dbReference type="KEGG" id="apln:108734135"/>
<feature type="region of interest" description="Disordered" evidence="14">
    <location>
        <begin position="557"/>
        <end position="629"/>
    </location>
</feature>
<dbReference type="Proteomes" id="UP000192223">
    <property type="component" value="Unplaced"/>
</dbReference>
<dbReference type="InterPro" id="IPR036364">
    <property type="entry name" value="SEA_dom_sf"/>
</dbReference>
<dbReference type="SUPFAM" id="SSF82671">
    <property type="entry name" value="SEA domain"/>
    <property type="match status" value="1"/>
</dbReference>
<feature type="compositionally biased region" description="Polar residues" evidence="14">
    <location>
        <begin position="596"/>
        <end position="609"/>
    </location>
</feature>
<dbReference type="InterPro" id="IPR023415">
    <property type="entry name" value="LDLR_class-A_CS"/>
</dbReference>
<keyword evidence="7" id="KW-0720">Serine protease</keyword>
<dbReference type="GO" id="GO:0016192">
    <property type="term" value="P:vesicle-mediated transport"/>
    <property type="evidence" value="ECO:0007669"/>
    <property type="project" value="UniProtKB-ARBA"/>
</dbReference>
<evidence type="ECO:0000256" key="7">
    <source>
        <dbReference type="ARBA" id="ARBA00022825"/>
    </source>
</evidence>
<dbReference type="GO" id="GO:0012505">
    <property type="term" value="C:endomembrane system"/>
    <property type="evidence" value="ECO:0007669"/>
    <property type="project" value="UniProtKB-SubCell"/>
</dbReference>
<feature type="compositionally biased region" description="Polar residues" evidence="14">
    <location>
        <begin position="1109"/>
        <end position="1124"/>
    </location>
</feature>
<dbReference type="InterPro" id="IPR036772">
    <property type="entry name" value="SRCR-like_dom_sf"/>
</dbReference>
<dbReference type="PROSITE" id="PS01209">
    <property type="entry name" value="LDLRA_1"/>
    <property type="match status" value="4"/>
</dbReference>
<dbReference type="Pfam" id="PF00089">
    <property type="entry name" value="Trypsin"/>
    <property type="match status" value="1"/>
</dbReference>
<dbReference type="InterPro" id="IPR001190">
    <property type="entry name" value="SRCR"/>
</dbReference>
<dbReference type="PROSITE" id="PS50068">
    <property type="entry name" value="LDLRA_2"/>
    <property type="match status" value="5"/>
</dbReference>
<dbReference type="Pfam" id="PF00057">
    <property type="entry name" value="Ldl_recept_a"/>
    <property type="match status" value="5"/>
</dbReference>
<dbReference type="Pfam" id="PF15494">
    <property type="entry name" value="SRCR_2"/>
    <property type="match status" value="1"/>
</dbReference>
<dbReference type="RefSeq" id="XP_018321049.1">
    <property type="nucleotide sequence ID" value="XM_018465547.1"/>
</dbReference>
<feature type="region of interest" description="Disordered" evidence="14">
    <location>
        <begin position="103"/>
        <end position="145"/>
    </location>
</feature>
<evidence type="ECO:0000256" key="5">
    <source>
        <dbReference type="ARBA" id="ARBA00022737"/>
    </source>
</evidence>
<name>A0A1W4WAL0_AGRPL</name>
<dbReference type="Gene3D" id="2.40.10.10">
    <property type="entry name" value="Trypsin-like serine proteases"/>
    <property type="match status" value="2"/>
</dbReference>
<dbReference type="SMART" id="SM00020">
    <property type="entry name" value="Tryp_SPc"/>
    <property type="match status" value="1"/>
</dbReference>
<feature type="compositionally biased region" description="Polar residues" evidence="14">
    <location>
        <begin position="768"/>
        <end position="779"/>
    </location>
</feature>
<feature type="compositionally biased region" description="Acidic residues" evidence="14">
    <location>
        <begin position="786"/>
        <end position="795"/>
    </location>
</feature>
<feature type="compositionally biased region" description="Low complexity" evidence="14">
    <location>
        <begin position="1092"/>
        <end position="1102"/>
    </location>
</feature>
<evidence type="ECO:0000256" key="2">
    <source>
        <dbReference type="ARBA" id="ARBA00004606"/>
    </source>
</evidence>
<evidence type="ECO:0000256" key="11">
    <source>
        <dbReference type="ARBA" id="ARBA00023157"/>
    </source>
</evidence>
<dbReference type="InterPro" id="IPR002172">
    <property type="entry name" value="LDrepeatLR_classA_rpt"/>
</dbReference>
<evidence type="ECO:0000256" key="3">
    <source>
        <dbReference type="ARBA" id="ARBA00022670"/>
    </source>
</evidence>
<dbReference type="STRING" id="224129.A0A1W4WAL0"/>
<keyword evidence="11 12" id="KW-1015">Disulfide bond</keyword>
<evidence type="ECO:0000259" key="15">
    <source>
        <dbReference type="PROSITE" id="PS50024"/>
    </source>
</evidence>
<keyword evidence="8" id="KW-0735">Signal-anchor</keyword>
<feature type="region of interest" description="Disordered" evidence="14">
    <location>
        <begin position="829"/>
        <end position="879"/>
    </location>
</feature>
<comment type="caution">
    <text evidence="13">Lacks conserved residue(s) required for the propagation of feature annotation.</text>
</comment>
<sequence length="2240" mass="248889">MDADSSYGGSDTAHDGTLGQDSNSMDTSHSNPSHDPTNTNSRSSPDSSNYYKNEISLPVNCDEGDFQKNGKTPTLPQYLSTANFNIDATLENHNNLEELNKKYRSSQRLNETPKSSKKDKAGLDNPAYLDDENVKVNNDDTMGYRNGNLNSSPKLGHEDEPQAEAVNLELINLKPNGKDVTGPYENGKGISGIPVKKDNFESGTPYDEYFVPVNEHRKYMSYFPFDTTTRNKGRNSVTFAETTVSSTTGVDDFGLSVTTPERGIVEYPDWLNVQENSRYQHSFISPLIGSGFSTYFKTDSNVLVLVGIIGNPEAHPIEEGRHFGGSSSTDSIKTAGGLFGSNSDGRTMEAEKAPITPSPPSSTVPSLPPTTPKPLSEVTVPRTIQSQFKIDNLQYEPELGNKNSSEFKELAEAIEEELKSILFSRDVLNYGSAEIQLKVLEFSPGSVVVKFRVGWVMKDGVHNAKDPIDRDALEKKLRDALAYNHGYIANYRIADDSVTVETVIDLCKTNNNNGCEYNCSFSYKIEDFICECPEGEYIQEDGKKCGQQHHLTTEHIDHNHGFEHSNEGDDKEHEQVAATFETSSVPHTEKEVKAETTVSPATQPYATSSHEPEGVSEEHEHQEEHEQHEHVTPIITLISTQTHTTIQEPVQETSAHEDDNIQEEYHPLQLPVTTTTTTETPVTYGNVNEVIPLSTEKDLKEEEEQSTEIKDVNEPEQATTGLVDSHSHSEEDTGLQTSVHVITTTAQSISETTTHSQSPMYWENETNQPIQETSLPSRTESVNEHQEEEEQEEENTSTHVLYTTSTPIHEESEEEEEKHVATEVHLPVANESYSSERTEPANVSHALEETESAVETTTEPRIQTPKPFETEESEHGNNETSVSHATSFEQITTASSVAESVTVNPTTTENLISIHSSLPHQLIENYTTTSPVVTVSESVSVTNTYNEMDNASDSDRQPKFDITLGHTPVEPEMEYHTHDHEDEDERETIPFMHQEVQLVTTDRIKTEEATISSVEEQSSHTENSSLPFGLVHKEENNSMMAINETDGVLTTTFTPYTSEESLFVHHTSPPSFLESSEEEDETQSTLMEDSNESSSTALSASSEEMKVEPTQTTTSSEMELTSFQETSTSTEYTFSGRSFESNHPALFANDHNNVTYLEDNSTMSKQININETLHRPLSTFENDNLNGEDERQEFTTSTVAPRLDNDEKNVTNPLDPNVTDVALGVLPLEEDKSGRSQNSSRSTDNTEINTTTNTNETENTSVPEMIADDHNTISSTTYSIAAVENSTQESTNNTSPTEKPLNDTDIEVHKWEDTTTTVSNVSEEYNQKNESSTVSFENLTTENDINDEEQSTSLSLFNAVEPITLKYEQSTNLSSNENAVNESAAEPSHLMETSNGTNENNDTTISQLESYVNGTNEIHTNNATSNSDEDLIAMETTTTSLQKPKMFSNVPVEESTMNNNETVANYSSISEAPDSSKTIPEPKENETSTESHSFGDDMLITTASHNETSHLYEVHEVTDDITTPTPTRTFNYSPLPVIPLTDSEPIENEKINIESDNLYSSNLNDISDEKEKYSSKYYYSDKKKEFSKTVDAPTTESIQGSNNTDQEEDHLIATDFVSHITITDKPNNATIAPINNLSSTQTTNTIIESTEPVYNVTSEVKPVVEGYTLSSFSRCSAGQFQCVNGTSTKGGSYCVSNSDRCDSVKDCTDGSDEVGCDQENCKDNFQCKSGQCLKRHLVCDGIFNCDDNSDEENCESWKCNFDELSCGDGKRCIPLSWKCDGKSHCFDGRDEQNCHSQPCESNHFYCSEQDSCIPASWRCDGVDDCKSGEDEKLCECGIDQFKCQTGGGCIQAENRCDGIEQCPDLSDEWNCLRLRETNDTSSYLEALVSNNSWQPICADFWNTTYSDLACQSMGYAKATSTNYKLLEKSSSGSQFLKLNPSERYGASLSAQLIKTDSCDNVVTLTCQENVCGNNNGLDTSSFGSKNENGNEKGWPSIALLFNRRYQIQCTANIVTPNWVIASYACLYSVSGQPPSSNPYDWELLAGGNHFFDSSAENSSIQSLSVKNIIPYPQAKYSQFIYRNNIALVQLMKPLDFEKNISAVCLPPQNEEPNQYCITVGWSMKKPGESSLKEYLRYLPDLNQNKRDCNSSDHYNGRFTTDLLCVDHLTTDEPCEDDQGAPLMCFSESSQNWELRGLLSLDGNCQKFHRPSLFTSTSGEIGTWIENTIGTKPKPFNNKLQ</sequence>
<dbReference type="Gene3D" id="4.10.400.10">
    <property type="entry name" value="Low-density Lipoprotein Receptor"/>
    <property type="match status" value="5"/>
</dbReference>
<dbReference type="InterPro" id="IPR001254">
    <property type="entry name" value="Trypsin_dom"/>
</dbReference>
<feature type="compositionally biased region" description="Polar residues" evidence="14">
    <location>
        <begin position="19"/>
        <end position="51"/>
    </location>
</feature>
<dbReference type="CDD" id="cd00112">
    <property type="entry name" value="LDLa"/>
    <property type="match status" value="5"/>
</dbReference>
<feature type="region of interest" description="Disordered" evidence="14">
    <location>
        <begin position="1"/>
        <end position="56"/>
    </location>
</feature>
<feature type="disulfide bond" evidence="12">
    <location>
        <begin position="1779"/>
        <end position="1794"/>
    </location>
</feature>
<evidence type="ECO:0000256" key="10">
    <source>
        <dbReference type="ARBA" id="ARBA00023136"/>
    </source>
</evidence>
<dbReference type="SMART" id="SM00192">
    <property type="entry name" value="LDLa"/>
    <property type="match status" value="5"/>
</dbReference>
<evidence type="ECO:0000259" key="16">
    <source>
        <dbReference type="PROSITE" id="PS50240"/>
    </source>
</evidence>
<dbReference type="Gene3D" id="3.30.70.960">
    <property type="entry name" value="SEA domain"/>
    <property type="match status" value="1"/>
</dbReference>
<feature type="disulfide bond" evidence="12">
    <location>
        <begin position="1819"/>
        <end position="1834"/>
    </location>
</feature>
<feature type="disulfide bond" evidence="12">
    <location>
        <begin position="1739"/>
        <end position="1754"/>
    </location>
</feature>
<feature type="region of interest" description="Disordered" evidence="14">
    <location>
        <begin position="1374"/>
        <end position="1399"/>
    </location>
</feature>
<dbReference type="SMART" id="SM00202">
    <property type="entry name" value="SR"/>
    <property type="match status" value="1"/>
</dbReference>
<feature type="domain" description="Peptidase S1" evidence="16">
    <location>
        <begin position="1970"/>
        <end position="2229"/>
    </location>
</feature>
<evidence type="ECO:0000313" key="19">
    <source>
        <dbReference type="RefSeq" id="XP_018321049.1"/>
    </source>
</evidence>
<keyword evidence="10" id="KW-0472">Membrane</keyword>
<dbReference type="SUPFAM" id="SSF50494">
    <property type="entry name" value="Trypsin-like serine proteases"/>
    <property type="match status" value="1"/>
</dbReference>
<evidence type="ECO:0000256" key="4">
    <source>
        <dbReference type="ARBA" id="ARBA00022692"/>
    </source>
</evidence>
<dbReference type="PANTHER" id="PTHR24270">
    <property type="entry name" value="LOW-DENSITY LIPOPROTEIN RECEPTOR-RELATED"/>
    <property type="match status" value="1"/>
</dbReference>
<dbReference type="InterPro" id="IPR009003">
    <property type="entry name" value="Peptidase_S1_PA"/>
</dbReference>
<dbReference type="InParanoid" id="A0A1W4WAL0"/>
<evidence type="ECO:0000313" key="18">
    <source>
        <dbReference type="Proteomes" id="UP000192223"/>
    </source>
</evidence>
<dbReference type="PROSITE" id="PS50240">
    <property type="entry name" value="TRYPSIN_DOM"/>
    <property type="match status" value="1"/>
</dbReference>
<keyword evidence="4" id="KW-0812">Transmembrane</keyword>
<dbReference type="Gene3D" id="3.10.250.10">
    <property type="entry name" value="SRCR-like domain"/>
    <property type="match status" value="1"/>
</dbReference>
<keyword evidence="3" id="KW-0645">Protease</keyword>
<keyword evidence="9" id="KW-1133">Transmembrane helix</keyword>
<feature type="compositionally biased region" description="Basic and acidic residues" evidence="14">
    <location>
        <begin position="610"/>
        <end position="629"/>
    </location>
</feature>
<dbReference type="PRINTS" id="PR00261">
    <property type="entry name" value="LDLRECEPTOR"/>
</dbReference>
<dbReference type="GO" id="GO:0006508">
    <property type="term" value="P:proteolysis"/>
    <property type="evidence" value="ECO:0007669"/>
    <property type="project" value="UniProtKB-KW"/>
</dbReference>
<feature type="domain" description="SRCR" evidence="17">
    <location>
        <begin position="1872"/>
        <end position="1921"/>
    </location>
</feature>
<protein>
    <submittedName>
        <fullName evidence="19">Uncharacterized protein LOC108734135</fullName>
    </submittedName>
</protein>
<dbReference type="InterPro" id="IPR043504">
    <property type="entry name" value="Peptidase_S1_PA_chymotrypsin"/>
</dbReference>
<dbReference type="GO" id="GO:0005886">
    <property type="term" value="C:plasma membrane"/>
    <property type="evidence" value="ECO:0007669"/>
    <property type="project" value="TreeGrafter"/>
</dbReference>
<dbReference type="PROSITE" id="PS50024">
    <property type="entry name" value="SEA"/>
    <property type="match status" value="1"/>
</dbReference>
<evidence type="ECO:0000256" key="6">
    <source>
        <dbReference type="ARBA" id="ARBA00022801"/>
    </source>
</evidence>
<evidence type="ECO:0000256" key="12">
    <source>
        <dbReference type="PROSITE-ProRule" id="PRU00124"/>
    </source>
</evidence>
<organism evidence="18 19">
    <name type="scientific">Agrilus planipennis</name>
    <name type="common">Emerald ash borer</name>
    <name type="synonym">Agrilus marcopoli</name>
    <dbReference type="NCBI Taxonomy" id="224129"/>
    <lineage>
        <taxon>Eukaryota</taxon>
        <taxon>Metazoa</taxon>
        <taxon>Ecdysozoa</taxon>
        <taxon>Arthropoda</taxon>
        <taxon>Hexapoda</taxon>
        <taxon>Insecta</taxon>
        <taxon>Pterygota</taxon>
        <taxon>Neoptera</taxon>
        <taxon>Endopterygota</taxon>
        <taxon>Coleoptera</taxon>
        <taxon>Polyphaga</taxon>
        <taxon>Elateriformia</taxon>
        <taxon>Buprestoidea</taxon>
        <taxon>Buprestidae</taxon>
        <taxon>Agrilinae</taxon>
        <taxon>Agrilus</taxon>
    </lineage>
</organism>
<reference evidence="19" key="1">
    <citation type="submission" date="2025-08" db="UniProtKB">
        <authorList>
            <consortium name="RefSeq"/>
        </authorList>
    </citation>
    <scope>IDENTIFICATION</scope>
    <source>
        <tissue evidence="19">Entire body</tissue>
    </source>
</reference>
<dbReference type="SUPFAM" id="SSF57424">
    <property type="entry name" value="LDL receptor-like module"/>
    <property type="match status" value="5"/>
</dbReference>
<dbReference type="PANTHER" id="PTHR24270:SF61">
    <property type="entry name" value="EGF-LIKE DOMAIN-CONTAINING PROTEIN"/>
    <property type="match status" value="1"/>
</dbReference>
<accession>A0A1W4WAL0</accession>
<feature type="disulfide bond" evidence="12">
    <location>
        <begin position="1701"/>
        <end position="1716"/>
    </location>
</feature>
<comment type="subcellular location">
    <subcellularLocation>
        <location evidence="1">Endomembrane system</location>
    </subcellularLocation>
    <subcellularLocation>
        <location evidence="2">Membrane</location>
        <topology evidence="2">Single-pass type II membrane protein</topology>
    </subcellularLocation>
</comment>
<feature type="compositionally biased region" description="Pro residues" evidence="14">
    <location>
        <begin position="356"/>
        <end position="372"/>
    </location>
</feature>
<feature type="region of interest" description="Disordered" evidence="14">
    <location>
        <begin position="1466"/>
        <end position="1494"/>
    </location>
</feature>
<dbReference type="SUPFAM" id="SSF56487">
    <property type="entry name" value="SRCR-like"/>
    <property type="match status" value="1"/>
</dbReference>
<evidence type="ECO:0000256" key="1">
    <source>
        <dbReference type="ARBA" id="ARBA00004308"/>
    </source>
</evidence>
<feature type="domain" description="SEA" evidence="15">
    <location>
        <begin position="380"/>
        <end position="505"/>
    </location>
</feature>
<feature type="compositionally biased region" description="Low complexity" evidence="14">
    <location>
        <begin position="1243"/>
        <end position="1260"/>
    </location>
</feature>
<evidence type="ECO:0000259" key="17">
    <source>
        <dbReference type="PROSITE" id="PS50287"/>
    </source>
</evidence>
<dbReference type="Pfam" id="PF01390">
    <property type="entry name" value="SEA"/>
    <property type="match status" value="1"/>
</dbReference>
<feature type="region of interest" description="Disordered" evidence="14">
    <location>
        <begin position="317"/>
        <end position="377"/>
    </location>
</feature>
<dbReference type="GeneID" id="108734135"/>
<feature type="disulfide bond" evidence="12">
    <location>
        <begin position="1727"/>
        <end position="1745"/>
    </location>
</feature>
<dbReference type="PROSITE" id="PS50287">
    <property type="entry name" value="SRCR_2"/>
    <property type="match status" value="1"/>
</dbReference>
<keyword evidence="6" id="KW-0378">Hydrolase</keyword>
<dbReference type="GO" id="GO:0004252">
    <property type="term" value="F:serine-type endopeptidase activity"/>
    <property type="evidence" value="ECO:0007669"/>
    <property type="project" value="InterPro"/>
</dbReference>
<feature type="region of interest" description="Disordered" evidence="14">
    <location>
        <begin position="694"/>
        <end position="736"/>
    </location>
</feature>
<evidence type="ECO:0000256" key="8">
    <source>
        <dbReference type="ARBA" id="ARBA00022968"/>
    </source>
</evidence>
<proteinExistence type="predicted"/>
<feature type="disulfide bond" evidence="12">
    <location>
        <begin position="1856"/>
        <end position="1871"/>
    </location>
</feature>
<feature type="region of interest" description="Disordered" evidence="14">
    <location>
        <begin position="1227"/>
        <end position="1262"/>
    </location>
</feature>
<feature type="compositionally biased region" description="Basic and acidic residues" evidence="14">
    <location>
        <begin position="557"/>
        <end position="575"/>
    </location>
</feature>
<feature type="region of interest" description="Disordered" evidence="14">
    <location>
        <begin position="768"/>
        <end position="800"/>
    </location>
</feature>
<evidence type="ECO:0000256" key="14">
    <source>
        <dbReference type="SAM" id="MobiDB-lite"/>
    </source>
</evidence>
<dbReference type="InterPro" id="IPR036055">
    <property type="entry name" value="LDL_receptor-like_sf"/>
</dbReference>
<keyword evidence="5" id="KW-0677">Repeat</keyword>